<feature type="domain" description="Centromere protein Cenp-F N-terminal" evidence="3">
    <location>
        <begin position="1"/>
        <end position="102"/>
    </location>
</feature>
<protein>
    <submittedName>
        <fullName evidence="4">Putative plectin</fullName>
    </submittedName>
</protein>
<feature type="coiled-coil region" evidence="1">
    <location>
        <begin position="1040"/>
        <end position="1113"/>
    </location>
</feature>
<feature type="coiled-coil region" evidence="1">
    <location>
        <begin position="2267"/>
        <end position="2389"/>
    </location>
</feature>
<dbReference type="GO" id="GO:0000775">
    <property type="term" value="C:chromosome, centromeric region"/>
    <property type="evidence" value="ECO:0007669"/>
    <property type="project" value="InterPro"/>
</dbReference>
<feature type="compositionally biased region" description="Low complexity" evidence="2">
    <location>
        <begin position="2618"/>
        <end position="2628"/>
    </location>
</feature>
<feature type="compositionally biased region" description="Basic and acidic residues" evidence="2">
    <location>
        <begin position="2844"/>
        <end position="2855"/>
    </location>
</feature>
<dbReference type="PANTHER" id="PTHR18874:SF10">
    <property type="entry name" value="CENTROMERE PROTEIN F"/>
    <property type="match status" value="1"/>
</dbReference>
<dbReference type="EMBL" id="GEGO01007339">
    <property type="protein sequence ID" value="JAR88065.1"/>
    <property type="molecule type" value="Transcribed_RNA"/>
</dbReference>
<feature type="compositionally biased region" description="Low complexity" evidence="2">
    <location>
        <begin position="37"/>
        <end position="48"/>
    </location>
</feature>
<feature type="compositionally biased region" description="Low complexity" evidence="2">
    <location>
        <begin position="387"/>
        <end position="396"/>
    </location>
</feature>
<sequence length="2855" mass="318168">MSWAEGEWKVGLPAGALLKIDSLEQQLDRMQKERQQRQMQLDTLQQTLDKQRRKQEEEKASTVQLERERQNLLSQLEEYERRQAKLQQELATRGSQLGSMEVKAAQAGTQSDLPVAPSTPASRRFQSFSSSLDDAPAVPLVQQLQSRVRELEAQLRVSESRPSIPLGTPQRGQAADRESYAMDRLRVENAQLSGKVSELEQKGRQLSQQLECQLHNSEATRGALEQRSRQREAELKEELRMQAQESGRLLKELGESQTRLQQELAGSQKELGLVKAQLERSQAHILSQDRSVGELRQQVSSLEQQERQRSDQVAEAHRSLKQQEQAHRALEARCETLAAQGREAASALEASTRDLRAREAELRKCSTELEQRERDLAQLQGQLASSQSQACSLEQQKQNMERELARSRSDLQREAAHSKDVSTQLDGLQKKLEEQRRAADCQNAALEQLRSELAKAQRESSDALSKIQALEEAAQQSSESARQFLEKAVQLERKLAEAHSNGEAFRARSEALAKSLEEKEADWASLLDSKKELERRLTDVTKHAECLASDLARERREATEAAEVVAESREAVARLAKLREELDVATHLQTKAEEALERLEREKVEATSLRELREQEYEVLRGTLEAAAAKLASSEERVRSLEGSVSEGRTEREALVGTLLERESALWELQERADALEAELAEARRALAETDARLRAGEAEAQDQEVRLSKAEAELREVAEKALNLEQTCNDLRCLLGERDSEIAALREALSLKEAAVAALEARVAGVSEMETELRRLREQKQDLEAQLLRLVSDNSLAIKELNEQLVEQVVEHDRVVGELEEAAASLRNLQRDKQDLLAAQHVVEGELAALRRVAADAEVARDALAADAEEKRTAVDTLEAEAEELKQKMRELLHRTNELSAMEVRVAELEGDLAARDAKLEARTAEAEELRRAVAALLPRDKEAEELCHSLCQRNGELDAALLDNADLRARLQEQEREAEEQLQEALVRCLACEEQNAGLREALALEEARLVAGEEALAAARSDCEAEAVERRELEHTLVKQNGELDEKLLELAATQEQLASASARLSEHEEQLRTAERCVSQKTSQLDELRERCEATAEELSTARHKLQEARTVEADLGRQLEERDLSLAELREEVARLCHVEALSAELLLKLAAVERECADLEHLRHELVERNAERDELYVSLLGCREELLDKEHRLQVAAAEIAARDAVLQAQVERLSQPSAGASDEEKPSREGGDAAPGIAAALLDAHCATLSCLEHRSEALRSLQARLERESLAEEPLGEAAEDLSRRVAELAAERGALEQRLRDVKRLASVALDKMRVDVEALSGVVRDAWDSSVSSKSDTVPEMRDETMGEQGVDGGLDPLGASCHQAASVGDSDTTNLSTCELTLSSSERSGSTEDRLEHRLAHVCRLLGTLRHSVHALLEQVHPPALADPGLLACYAGEIEREHAALHRYLVLLQQRVFRRRRQCNTVDVRSELRLEGGDLIEAAASIRVACGHVESVEDEESFFSFDDEAPSCATPEAIHRRELEETVEQQKAEKQRVGCGLLEIWHGLDGLLRHVETVREDEAREEESEEGRARAKCRELCRRLRDWFSSFDRFVVLVGKVQSQLAGALGGGPCALPDTSALSLLDVGLLETVLNSAFLEEERLARECAALRESLAQREAAERHALEDSASLRSECAMREEEVRLLRSQVAALHQDATKLDEWLVEKEALLKKIHSRDETVDLLNRALEEVEETLQTTCNEKAECQRKLCAFEEEVLQLGSALEQARTQLSERVALLEGELAAKETLVEEARSFARVLEEERGKLASSLEQHEENLAEAKANEGLLRERVASLTETVSALQADLGVELSSQDALQGRLLAGQEELAHCLRELEVLREEKREFDRRRDEGSSELAKLQNVFAQIQEEHGSQIQQLSEEKNGLFVEVTELREKCSQLMAEKERLEEEKRAVLKQAEEQEQELLSTDALHKENGVLRAEVDKLAVKAEEAKELQARIDILEEERGLLEARVEQLGSLENCVEQLQVRLGTAERQRTSLEEQLRQLSASVQELTALRQRVSFLEEELLDVKSQLEEAQRRAGELPELEHRLGSFETANAELSAQVETLEDRNGSQACELEHLTHQLECLQASAEESSGALQALRDRLANQEVEAAALVAQADRRATELREYEDQLRKAEDQIRELSSCRSTLESRLAGEEAHRMALLSQVEECTSECEEYRAQAWAMKGEISELRSLQSSLQGKLAHEEAKTGELNATLAELELACQEHQSRLRAAEDLSDALSSSKSVVEGKLSEAKSEILELEERCRRLEGDNLHLKSAVEERSAEMEKLRGDLDCARQELQDNGRVHVAEVEKLTALRSSLERELAQAVGDAEALVRRCESLESSGEALAREVDMRSVRVQQLECSLAALEQRQRVEREGHEAEAARLSLLRLELDERLRLKEADLADAQARLRELEATVLELRAKLSTSESQCDELERKSSAALATARREEHNRRNLNEEAEQLRTKLTQVEAELGQLRDSSKTKEEAALERLRQELSSSKESELKAWSRVTALVKELQHSKESVAWLRSRMRVYKQRISDLGKVEPPSSEDKEGVASPARDARKAALPSPAAASPVVTRLSLRSQSPSKARLCLTVSAVRQSPASSAAGATKVPWQRPVPPGQPTSSTKRSLFADVPASVRAKTAVEVNPPGRKEPEDASRVSRVLAGVATRNRRQPAAQGPMSGKQHGRPTGESSPVAGRDKENEVRPKRKSPEAGLRPRTRRLRQQLEAPGTPLGRDSANLPASGDTTRTPGKRAAGTSPVAPPRAPTRVLPSRGGVTTRARRAAASESHGEDPEDCKVQ</sequence>
<organism evidence="4">
    <name type="scientific">Ixodes ricinus</name>
    <name type="common">Common tick</name>
    <name type="synonym">Acarus ricinus</name>
    <dbReference type="NCBI Taxonomy" id="34613"/>
    <lineage>
        <taxon>Eukaryota</taxon>
        <taxon>Metazoa</taxon>
        <taxon>Ecdysozoa</taxon>
        <taxon>Arthropoda</taxon>
        <taxon>Chelicerata</taxon>
        <taxon>Arachnida</taxon>
        <taxon>Acari</taxon>
        <taxon>Parasitiformes</taxon>
        <taxon>Ixodida</taxon>
        <taxon>Ixodoidea</taxon>
        <taxon>Ixodidae</taxon>
        <taxon>Ixodinae</taxon>
        <taxon>Ixodes</taxon>
    </lineage>
</organism>
<dbReference type="Pfam" id="PF10481">
    <property type="entry name" value="CENP-F_N"/>
    <property type="match status" value="1"/>
</dbReference>
<feature type="coiled-coil region" evidence="1">
    <location>
        <begin position="1257"/>
        <end position="1315"/>
    </location>
</feature>
<feature type="region of interest" description="Disordered" evidence="2">
    <location>
        <begin position="1221"/>
        <end position="1242"/>
    </location>
</feature>
<accession>A0A147BCK1</accession>
<dbReference type="GO" id="GO:0000278">
    <property type="term" value="P:mitotic cell cycle"/>
    <property type="evidence" value="ECO:0007669"/>
    <property type="project" value="TreeGrafter"/>
</dbReference>
<feature type="region of interest" description="Disordered" evidence="2">
    <location>
        <begin position="29"/>
        <end position="66"/>
    </location>
</feature>
<feature type="coiled-coil region" evidence="1">
    <location>
        <begin position="1877"/>
        <end position="2231"/>
    </location>
</feature>
<feature type="coiled-coil region" evidence="1">
    <location>
        <begin position="959"/>
        <end position="997"/>
    </location>
</feature>
<dbReference type="Gene3D" id="1.10.287.1490">
    <property type="match status" value="2"/>
</dbReference>
<evidence type="ECO:0000256" key="2">
    <source>
        <dbReference type="SAM" id="MobiDB-lite"/>
    </source>
</evidence>
<dbReference type="InterPro" id="IPR018463">
    <property type="entry name" value="Centromere_CenpF_N"/>
</dbReference>
<feature type="compositionally biased region" description="Basic and acidic residues" evidence="2">
    <location>
        <begin position="304"/>
        <end position="318"/>
    </location>
</feature>
<feature type="coiled-coil region" evidence="1">
    <location>
        <begin position="1807"/>
        <end position="1841"/>
    </location>
</feature>
<feature type="compositionally biased region" description="Basic and acidic residues" evidence="2">
    <location>
        <begin position="2753"/>
        <end position="2767"/>
    </location>
</feature>
<reference evidence="4" key="1">
    <citation type="journal article" date="2018" name="PLoS Negl. Trop. Dis.">
        <title>Sialome diversity of ticks revealed by RNAseq of single tick salivary glands.</title>
        <authorList>
            <person name="Perner J."/>
            <person name="Kropackova S."/>
            <person name="Kopacek P."/>
            <person name="Ribeiro J.M."/>
        </authorList>
    </citation>
    <scope>NUCLEOTIDE SEQUENCE</scope>
    <source>
        <strain evidence="4">Siblings of single egg batch collected in Ceske Budejovice</strain>
        <tissue evidence="4">Salivary glands</tissue>
    </source>
</reference>
<evidence type="ECO:0000313" key="4">
    <source>
        <dbReference type="EMBL" id="JAR88065.1"/>
    </source>
</evidence>
<name>A0A147BCK1_IXORI</name>
<proteinExistence type="predicted"/>
<dbReference type="GO" id="GO:0000922">
    <property type="term" value="C:spindle pole"/>
    <property type="evidence" value="ECO:0007669"/>
    <property type="project" value="TreeGrafter"/>
</dbReference>
<evidence type="ECO:0000259" key="3">
    <source>
        <dbReference type="Pfam" id="PF10481"/>
    </source>
</evidence>
<dbReference type="SUPFAM" id="SSF57997">
    <property type="entry name" value="Tropomyosin"/>
    <property type="match status" value="1"/>
</dbReference>
<dbReference type="GO" id="GO:0008017">
    <property type="term" value="F:microtubule binding"/>
    <property type="evidence" value="ECO:0007669"/>
    <property type="project" value="InterPro"/>
</dbReference>
<dbReference type="GO" id="GO:0070840">
    <property type="term" value="F:dynein complex binding"/>
    <property type="evidence" value="ECO:0007669"/>
    <property type="project" value="TreeGrafter"/>
</dbReference>
<keyword evidence="1" id="KW-0175">Coiled coil</keyword>
<feature type="region of interest" description="Disordered" evidence="2">
    <location>
        <begin position="387"/>
        <end position="424"/>
    </location>
</feature>
<feature type="compositionally biased region" description="Basic and acidic residues" evidence="2">
    <location>
        <begin position="54"/>
        <end position="66"/>
    </location>
</feature>
<feature type="coiled-coil region" evidence="1">
    <location>
        <begin position="1733"/>
        <end position="1760"/>
    </location>
</feature>
<feature type="compositionally biased region" description="Basic and acidic residues" evidence="2">
    <location>
        <begin position="224"/>
        <end position="239"/>
    </location>
</feature>
<feature type="compositionally biased region" description="Basic and acidic residues" evidence="2">
    <location>
        <begin position="1230"/>
        <end position="1239"/>
    </location>
</feature>
<feature type="coiled-coil region" evidence="1">
    <location>
        <begin position="2443"/>
        <end position="2555"/>
    </location>
</feature>
<evidence type="ECO:0000256" key="1">
    <source>
        <dbReference type="SAM" id="Coils"/>
    </source>
</evidence>
<dbReference type="PANTHER" id="PTHR18874">
    <property type="entry name" value="CMF/LEK/CENP CELL DIVISION-RELATED"/>
    <property type="match status" value="1"/>
</dbReference>
<feature type="compositionally biased region" description="Basic and acidic residues" evidence="2">
    <location>
        <begin position="2595"/>
        <end position="2617"/>
    </location>
</feature>
<dbReference type="GO" id="GO:0051310">
    <property type="term" value="P:metaphase chromosome alignment"/>
    <property type="evidence" value="ECO:0007669"/>
    <property type="project" value="TreeGrafter"/>
</dbReference>
<feature type="compositionally biased region" description="Basic and acidic residues" evidence="2">
    <location>
        <begin position="2705"/>
        <end position="2714"/>
    </location>
</feature>
<feature type="region of interest" description="Disordered" evidence="2">
    <location>
        <begin position="296"/>
        <end position="327"/>
    </location>
</feature>
<dbReference type="GO" id="GO:0010389">
    <property type="term" value="P:regulation of G2/M transition of mitotic cell cycle"/>
    <property type="evidence" value="ECO:0007669"/>
    <property type="project" value="TreeGrafter"/>
</dbReference>
<feature type="coiled-coil region" evidence="1">
    <location>
        <begin position="1148"/>
        <end position="1175"/>
    </location>
</feature>
<feature type="compositionally biased region" description="Basic and acidic residues" evidence="2">
    <location>
        <begin position="399"/>
        <end position="420"/>
    </location>
</feature>
<dbReference type="GO" id="GO:0005634">
    <property type="term" value="C:nucleus"/>
    <property type="evidence" value="ECO:0007669"/>
    <property type="project" value="TreeGrafter"/>
</dbReference>
<feature type="region of interest" description="Disordered" evidence="2">
    <location>
        <begin position="2595"/>
        <end position="2855"/>
    </location>
</feature>
<feature type="region of interest" description="Disordered" evidence="2">
    <location>
        <begin position="217"/>
        <end position="239"/>
    </location>
</feature>
<dbReference type="InterPro" id="IPR043513">
    <property type="entry name" value="Cenp-F"/>
</dbReference>